<name>A0A160FRJ3_9BURK</name>
<sequence>MSYQDIDKEIAHLEHIFKLISANDRIPLSYWRNRLGTLPKTSLMPIQRARLARLDAALRSLEQSAQTPAAMPRMRSTGTWP</sequence>
<dbReference type="Proteomes" id="UP000076852">
    <property type="component" value="Chromosome 2"/>
</dbReference>
<dbReference type="AlphaFoldDB" id="A0A160FRJ3"/>
<reference evidence="1 2" key="1">
    <citation type="journal article" date="2016" name="Gene">
        <title>PacBio SMRT assembly of a complex multi-replicon genome reveals chlorocatechol degradative operon in a region of genome plasticity.</title>
        <authorList>
            <person name="Ricker N."/>
            <person name="Shen S.Y."/>
            <person name="Goordial J."/>
            <person name="Jin S."/>
            <person name="Fulthorpe R.R."/>
        </authorList>
    </citation>
    <scope>NUCLEOTIDE SEQUENCE [LARGE SCALE GENOMIC DNA]</scope>
    <source>
        <strain evidence="1 2">OLGA172</strain>
    </source>
</reference>
<evidence type="ECO:0000313" key="1">
    <source>
        <dbReference type="EMBL" id="ANB75374.1"/>
    </source>
</evidence>
<protein>
    <submittedName>
        <fullName evidence="1">Uncharacterized protein</fullName>
    </submittedName>
</protein>
<keyword evidence="2" id="KW-1185">Reference proteome</keyword>
<accession>A0A160FRJ3</accession>
<proteinExistence type="predicted"/>
<organism evidence="1 2">
    <name type="scientific">Paraburkholderia phytofirmans OLGA172</name>
    <dbReference type="NCBI Taxonomy" id="1417228"/>
    <lineage>
        <taxon>Bacteria</taxon>
        <taxon>Pseudomonadati</taxon>
        <taxon>Pseudomonadota</taxon>
        <taxon>Betaproteobacteria</taxon>
        <taxon>Burkholderiales</taxon>
        <taxon>Burkholderiaceae</taxon>
        <taxon>Paraburkholderia</taxon>
    </lineage>
</organism>
<dbReference type="RefSeq" id="WP_063498660.1">
    <property type="nucleotide sequence ID" value="NZ_CP014579.1"/>
</dbReference>
<dbReference type="KEGG" id="buz:AYM40_23660"/>
<evidence type="ECO:0000313" key="2">
    <source>
        <dbReference type="Proteomes" id="UP000076852"/>
    </source>
</evidence>
<dbReference type="EMBL" id="CP014579">
    <property type="protein sequence ID" value="ANB75374.1"/>
    <property type="molecule type" value="Genomic_DNA"/>
</dbReference>
<gene>
    <name evidence="1" type="ORF">AYM40_23660</name>
</gene>
<dbReference type="OrthoDB" id="9024530at2"/>